<proteinExistence type="predicted"/>
<evidence type="ECO:0000256" key="1">
    <source>
        <dbReference type="ARBA" id="ARBA00022729"/>
    </source>
</evidence>
<dbReference type="Gene3D" id="3.60.10.10">
    <property type="entry name" value="Endonuclease/exonuclease/phosphatase"/>
    <property type="match status" value="1"/>
</dbReference>
<dbReference type="EMBL" id="JBHTIV010000006">
    <property type="protein sequence ID" value="MFD0932143.1"/>
    <property type="molecule type" value="Genomic_DNA"/>
</dbReference>
<name>A0ABW3GNX4_9FLAO</name>
<dbReference type="Proteomes" id="UP001597049">
    <property type="component" value="Unassembled WGS sequence"/>
</dbReference>
<dbReference type="RefSeq" id="WP_379657476.1">
    <property type="nucleotide sequence ID" value="NZ_JBHTIV010000006.1"/>
</dbReference>
<evidence type="ECO:0000313" key="3">
    <source>
        <dbReference type="Proteomes" id="UP001597049"/>
    </source>
</evidence>
<dbReference type="SUPFAM" id="SSF56219">
    <property type="entry name" value="DNase I-like"/>
    <property type="match status" value="1"/>
</dbReference>
<keyword evidence="3" id="KW-1185">Reference proteome</keyword>
<reference evidence="3" key="1">
    <citation type="journal article" date="2019" name="Int. J. Syst. Evol. Microbiol.">
        <title>The Global Catalogue of Microorganisms (GCM) 10K type strain sequencing project: providing services to taxonomists for standard genome sequencing and annotation.</title>
        <authorList>
            <consortium name="The Broad Institute Genomics Platform"/>
            <consortium name="The Broad Institute Genome Sequencing Center for Infectious Disease"/>
            <person name="Wu L."/>
            <person name="Ma J."/>
        </authorList>
    </citation>
    <scope>NUCLEOTIDE SEQUENCE [LARGE SCALE GENOMIC DNA]</scope>
    <source>
        <strain evidence="3">CCUG 56752</strain>
    </source>
</reference>
<comment type="caution">
    <text evidence="2">The sequence shown here is derived from an EMBL/GenBank/DDBJ whole genome shotgun (WGS) entry which is preliminary data.</text>
</comment>
<dbReference type="NCBIfam" id="TIGR04183">
    <property type="entry name" value="Por_Secre_tail"/>
    <property type="match status" value="1"/>
</dbReference>
<accession>A0ABW3GNX4</accession>
<evidence type="ECO:0000313" key="2">
    <source>
        <dbReference type="EMBL" id="MFD0932143.1"/>
    </source>
</evidence>
<keyword evidence="1" id="KW-0732">Signal</keyword>
<protein>
    <submittedName>
        <fullName evidence="2">T9SS type A sorting domain-containing protein</fullName>
    </submittedName>
</protein>
<sequence length="409" mass="46706">MKKIKFLFFVFLFTQISFGQAEIKTMFYNLLNFSSAPPANRLEILNSILSTYEPDLFMVCEIESQIDAQNILKKSFNYTTAKMAQSPFLFNTSGASLIHQLVYYNSEKFKLNYTNQIETNIRSINHYSFELKTNSNIALEVFVAHFKASRGEQNEVERLYEAQQFINYIDEFSSDTNILFAGDFNLYSSSEPAFQTLLNGTENIKILDPIDSSGDWNNNSAFAGIHTQSTRISNAEFDDFGAGGGLDDRFDMMLISDVMNSEANNITYIEDSYKAWGNNANCFNSNINSADCSGVFSLELREWLYQMSDHLPVVMDLKINDEFLSTNSYDFSNSVTFISGNIVSKVLDLKFSSELLYKTTRIYNTLGQEVFNFIVYDINETIDTSTMSSGIYYIKVGQLPLIKKFYINH</sequence>
<gene>
    <name evidence="2" type="ORF">ACFQ0R_05950</name>
</gene>
<dbReference type="InterPro" id="IPR026444">
    <property type="entry name" value="Secre_tail"/>
</dbReference>
<dbReference type="InterPro" id="IPR036691">
    <property type="entry name" value="Endo/exonu/phosph_ase_sf"/>
</dbReference>
<organism evidence="2 3">
    <name type="scientific">Psychroflexus salinarum</name>
    <dbReference type="NCBI Taxonomy" id="546024"/>
    <lineage>
        <taxon>Bacteria</taxon>
        <taxon>Pseudomonadati</taxon>
        <taxon>Bacteroidota</taxon>
        <taxon>Flavobacteriia</taxon>
        <taxon>Flavobacteriales</taxon>
        <taxon>Flavobacteriaceae</taxon>
        <taxon>Psychroflexus</taxon>
    </lineage>
</organism>